<proteinExistence type="predicted"/>
<keyword evidence="2" id="KW-1185">Reference proteome</keyword>
<dbReference type="Proteomes" id="UP001320706">
    <property type="component" value="Unassembled WGS sequence"/>
</dbReference>
<dbReference type="EMBL" id="JAMKPW020000002">
    <property type="protein sequence ID" value="KAK8220092.1"/>
    <property type="molecule type" value="Genomic_DNA"/>
</dbReference>
<name>A0ACC3SNR4_9PEZI</name>
<sequence>MAARGRSRDPRSVSDRELAAFDAAVCVLSSNMGGVGQSSLPPRVRVDYAQKLGDIEPDKEGPSMLAVNMPGRLDNLLDSQIACADLRKLGFES</sequence>
<gene>
    <name evidence="1" type="ORF">M8818_000508</name>
</gene>
<accession>A0ACC3SNR4</accession>
<organism evidence="1 2">
    <name type="scientific">Zalaria obscura</name>
    <dbReference type="NCBI Taxonomy" id="2024903"/>
    <lineage>
        <taxon>Eukaryota</taxon>
        <taxon>Fungi</taxon>
        <taxon>Dikarya</taxon>
        <taxon>Ascomycota</taxon>
        <taxon>Pezizomycotina</taxon>
        <taxon>Dothideomycetes</taxon>
        <taxon>Dothideomycetidae</taxon>
        <taxon>Dothideales</taxon>
        <taxon>Zalariaceae</taxon>
        <taxon>Zalaria</taxon>
    </lineage>
</organism>
<evidence type="ECO:0000313" key="1">
    <source>
        <dbReference type="EMBL" id="KAK8220092.1"/>
    </source>
</evidence>
<reference evidence="1" key="1">
    <citation type="submission" date="2024-02" db="EMBL/GenBank/DDBJ databases">
        <title>Metagenome Assembled Genome of Zalaria obscura JY119.</title>
        <authorList>
            <person name="Vighnesh L."/>
            <person name="Jagadeeshwari U."/>
            <person name="Venkata Ramana C."/>
            <person name="Sasikala C."/>
        </authorList>
    </citation>
    <scope>NUCLEOTIDE SEQUENCE</scope>
    <source>
        <strain evidence="1">JY119</strain>
    </source>
</reference>
<protein>
    <submittedName>
        <fullName evidence="1">Uncharacterized protein</fullName>
    </submittedName>
</protein>
<evidence type="ECO:0000313" key="2">
    <source>
        <dbReference type="Proteomes" id="UP001320706"/>
    </source>
</evidence>
<comment type="caution">
    <text evidence="1">The sequence shown here is derived from an EMBL/GenBank/DDBJ whole genome shotgun (WGS) entry which is preliminary data.</text>
</comment>